<accession>A0A8H5F824</accession>
<evidence type="ECO:0000259" key="8">
    <source>
        <dbReference type="Pfam" id="PF05185"/>
    </source>
</evidence>
<feature type="active site" description="Proton donor/acceptor" evidence="4">
    <location>
        <position position="497"/>
    </location>
</feature>
<feature type="domain" description="PRMT5 TIM barrel" evidence="9">
    <location>
        <begin position="59"/>
        <end position="350"/>
    </location>
</feature>
<dbReference type="Proteomes" id="UP000567179">
    <property type="component" value="Unassembled WGS sequence"/>
</dbReference>
<feature type="domain" description="PRMT5 arginine-N-methyltransferase" evidence="8">
    <location>
        <begin position="365"/>
        <end position="526"/>
    </location>
</feature>
<reference evidence="11 12" key="1">
    <citation type="journal article" date="2020" name="ISME J.">
        <title>Uncovering the hidden diversity of litter-decomposition mechanisms in mushroom-forming fungi.</title>
        <authorList>
            <person name="Floudas D."/>
            <person name="Bentzer J."/>
            <person name="Ahren D."/>
            <person name="Johansson T."/>
            <person name="Persson P."/>
            <person name="Tunlid A."/>
        </authorList>
    </citation>
    <scope>NUCLEOTIDE SEQUENCE [LARGE SCALE GENOMIC DNA]</scope>
    <source>
        <strain evidence="11 12">CBS 101986</strain>
    </source>
</reference>
<dbReference type="GO" id="GO:0006355">
    <property type="term" value="P:regulation of DNA-templated transcription"/>
    <property type="evidence" value="ECO:0007669"/>
    <property type="project" value="TreeGrafter"/>
</dbReference>
<evidence type="ECO:0000256" key="5">
    <source>
        <dbReference type="PIRSR" id="PIRSR015894-2"/>
    </source>
</evidence>
<keyword evidence="12" id="KW-1185">Reference proteome</keyword>
<dbReference type="PROSITE" id="PS51678">
    <property type="entry name" value="SAM_MT_PRMT"/>
    <property type="match status" value="1"/>
</dbReference>
<feature type="domain" description="PRMT5 oligomerisation" evidence="10">
    <location>
        <begin position="529"/>
        <end position="779"/>
    </location>
</feature>
<feature type="binding site" evidence="5">
    <location>
        <begin position="400"/>
        <end position="401"/>
    </location>
    <ligand>
        <name>S-adenosyl-L-methionine</name>
        <dbReference type="ChEBI" id="CHEBI:59789"/>
    </ligand>
</feature>
<proteinExistence type="predicted"/>
<dbReference type="GO" id="GO:0032259">
    <property type="term" value="P:methylation"/>
    <property type="evidence" value="ECO:0007669"/>
    <property type="project" value="UniProtKB-KW"/>
</dbReference>
<dbReference type="GO" id="GO:0016274">
    <property type="term" value="F:protein-arginine N-methyltransferase activity"/>
    <property type="evidence" value="ECO:0007669"/>
    <property type="project" value="InterPro"/>
</dbReference>
<protein>
    <recommendedName>
        <fullName evidence="13">Protein arginine N-methyltransferase</fullName>
    </recommendedName>
</protein>
<keyword evidence="3 5" id="KW-0949">S-adenosyl-L-methionine</keyword>
<evidence type="ECO:0008006" key="13">
    <source>
        <dbReference type="Google" id="ProtNLM"/>
    </source>
</evidence>
<dbReference type="GO" id="GO:0005634">
    <property type="term" value="C:nucleus"/>
    <property type="evidence" value="ECO:0007669"/>
    <property type="project" value="TreeGrafter"/>
</dbReference>
<dbReference type="GO" id="GO:0005829">
    <property type="term" value="C:cytosol"/>
    <property type="evidence" value="ECO:0007669"/>
    <property type="project" value="TreeGrafter"/>
</dbReference>
<feature type="site" description="Critical for specifying symmetric addition of methyl groups" evidence="6">
    <location>
        <position position="394"/>
    </location>
</feature>
<keyword evidence="1 7" id="KW-0489">Methyltransferase</keyword>
<feature type="binding site" evidence="5">
    <location>
        <position position="454"/>
    </location>
    <ligand>
        <name>S-adenosyl-L-methionine</name>
        <dbReference type="ChEBI" id="CHEBI:59789"/>
    </ligand>
</feature>
<evidence type="ECO:0000256" key="3">
    <source>
        <dbReference type="ARBA" id="ARBA00022691"/>
    </source>
</evidence>
<evidence type="ECO:0000256" key="6">
    <source>
        <dbReference type="PIRSR" id="PIRSR015894-3"/>
    </source>
</evidence>
<dbReference type="OrthoDB" id="1368803at2759"/>
<dbReference type="Gene3D" id="3.40.50.150">
    <property type="entry name" value="Vaccinia Virus protein VP39"/>
    <property type="match status" value="1"/>
</dbReference>
<feature type="active site" description="Proton donor/acceptor" evidence="4">
    <location>
        <position position="506"/>
    </location>
</feature>
<evidence type="ECO:0000256" key="4">
    <source>
        <dbReference type="PIRSR" id="PIRSR015894-1"/>
    </source>
</evidence>
<dbReference type="InterPro" id="IPR035247">
    <property type="entry name" value="PRMT5_TIM"/>
</dbReference>
<dbReference type="Pfam" id="PF17285">
    <property type="entry name" value="PRMT5_TIM"/>
    <property type="match status" value="1"/>
</dbReference>
<gene>
    <name evidence="11" type="ORF">D9619_004810</name>
</gene>
<dbReference type="PANTHER" id="PTHR10738">
    <property type="entry name" value="PROTEIN ARGININE N-METHYLTRANSFERASE 5"/>
    <property type="match status" value="1"/>
</dbReference>
<evidence type="ECO:0000313" key="12">
    <source>
        <dbReference type="Proteomes" id="UP000567179"/>
    </source>
</evidence>
<evidence type="ECO:0000256" key="7">
    <source>
        <dbReference type="PROSITE-ProRule" id="PRU01015"/>
    </source>
</evidence>
<dbReference type="EMBL" id="JAACJJ010000014">
    <property type="protein sequence ID" value="KAF5326982.1"/>
    <property type="molecule type" value="Genomic_DNA"/>
</dbReference>
<dbReference type="InterPro" id="IPR025799">
    <property type="entry name" value="Arg_MeTrfase"/>
</dbReference>
<dbReference type="InterPro" id="IPR035248">
    <property type="entry name" value="PRMT5_C"/>
</dbReference>
<comment type="caution">
    <text evidence="11">The sequence shown here is derived from an EMBL/GenBank/DDBJ whole genome shotgun (WGS) entry which is preliminary data.</text>
</comment>
<evidence type="ECO:0000256" key="1">
    <source>
        <dbReference type="ARBA" id="ARBA00022603"/>
    </source>
</evidence>
<dbReference type="Gene3D" id="2.70.160.11">
    <property type="entry name" value="Hnrnp arginine n-methyltransferase1"/>
    <property type="match status" value="1"/>
</dbReference>
<evidence type="ECO:0000256" key="2">
    <source>
        <dbReference type="ARBA" id="ARBA00022679"/>
    </source>
</evidence>
<dbReference type="InterPro" id="IPR029063">
    <property type="entry name" value="SAM-dependent_MTases_sf"/>
</dbReference>
<name>A0A8H5F824_9AGAR</name>
<evidence type="ECO:0000313" key="11">
    <source>
        <dbReference type="EMBL" id="KAF5326982.1"/>
    </source>
</evidence>
<dbReference type="Pfam" id="PF05185">
    <property type="entry name" value="PRMT5"/>
    <property type="match status" value="1"/>
</dbReference>
<organism evidence="11 12">
    <name type="scientific">Psilocybe cf. subviscida</name>
    <dbReference type="NCBI Taxonomy" id="2480587"/>
    <lineage>
        <taxon>Eukaryota</taxon>
        <taxon>Fungi</taxon>
        <taxon>Dikarya</taxon>
        <taxon>Basidiomycota</taxon>
        <taxon>Agaricomycotina</taxon>
        <taxon>Agaricomycetes</taxon>
        <taxon>Agaricomycetidae</taxon>
        <taxon>Agaricales</taxon>
        <taxon>Agaricineae</taxon>
        <taxon>Strophariaceae</taxon>
        <taxon>Psilocybe</taxon>
    </lineage>
</organism>
<dbReference type="AlphaFoldDB" id="A0A8H5F824"/>
<feature type="binding site" evidence="5">
    <location>
        <begin position="481"/>
        <end position="482"/>
    </location>
    <ligand>
        <name>S-adenosyl-L-methionine</name>
        <dbReference type="ChEBI" id="CHEBI:59789"/>
    </ligand>
</feature>
<feature type="binding site" evidence="5">
    <location>
        <position position="391"/>
    </location>
    <ligand>
        <name>S-adenosyl-L-methionine</name>
        <dbReference type="ChEBI" id="CHEBI:59789"/>
    </ligand>
</feature>
<sequence>MISMADYQQSSIWDPSALLSTAFTLADLEKANKSFNGPSKEHYETSVLKITAEAQEKGYKRACIPLTTDQWRVRWQSMCLLPTESSEEDKEVAAKAAETWRRSPAFKRDEVTITRLDEAEGITAMISEWLELDADDDGVRHDAEIALKQELAYASYLNIQTAILPAPRNRDHVASYARIVNSCLVKSPYIYLSVRLPIYNPSAVHAAPPTPASVTSPGISSMPSLVISETDQATSSSGGLNATWEMWDVIRSICDYNPRLTLTLDLSPALPTTLGVLSKWAAESVRHIYLPSSTFIANMKGYPVLPKPTQQFIRDSMIHRPMVILAGVADGHHARGGEVAYSQYLRHLEKTSSAVIATRQPGTVENFAQGYQDYLQAPLQPLMDNLPSVTYQTFEQDPIKYAQYEEAMYRAILDHPPNETPVICVAGAGRGPLVARCFKALTRANRTATVIVVEKNANAFVTLQERQIKEWDNKVTLCFGDMRQIDVPEPADILVSELLGSFGDNELSPECLDGAMRFLKPNGISIPSSYTAHLAPLSSSKLYNEARSSKDAKSLETPYVVMFQAVNILSGTKSSADGRCGPQVQECWEFEHPRSDAVLDARGLPFTNSHNARSAKLRFYIPHAGILHGLAGYFEAVLYGNIGLSIHPHHKDQISKDMLSWFPLFFPFKEPLYLPSNSELQVSIWRLTNDKQVWYEWHAESFLTVPVTAGSSEEFSLGSSFQHSPSFSTSLGAPSPLVDLREPPFLDLSKLASFDQIPYETVKIGHTSLHNPGGRSSWIGL</sequence>
<evidence type="ECO:0000259" key="9">
    <source>
        <dbReference type="Pfam" id="PF17285"/>
    </source>
</evidence>
<dbReference type="InterPro" id="IPR035075">
    <property type="entry name" value="PRMT5"/>
</dbReference>
<dbReference type="SUPFAM" id="SSF53335">
    <property type="entry name" value="S-adenosyl-L-methionine-dependent methyltransferases"/>
    <property type="match status" value="1"/>
</dbReference>
<evidence type="ECO:0000259" key="10">
    <source>
        <dbReference type="Pfam" id="PF17286"/>
    </source>
</evidence>
<keyword evidence="2 7" id="KW-0808">Transferase</keyword>
<dbReference type="Gene3D" id="3.20.20.150">
    <property type="entry name" value="Divalent-metal-dependent TIM barrel enzymes"/>
    <property type="match status" value="1"/>
</dbReference>
<dbReference type="Pfam" id="PF17286">
    <property type="entry name" value="PRMT5_C"/>
    <property type="match status" value="1"/>
</dbReference>
<dbReference type="PANTHER" id="PTHR10738:SF0">
    <property type="entry name" value="PROTEIN ARGININE N-METHYLTRANSFERASE 5"/>
    <property type="match status" value="1"/>
</dbReference>